<dbReference type="STRING" id="1192034.CAP_6209"/>
<dbReference type="Proteomes" id="UP000019678">
    <property type="component" value="Unassembled WGS sequence"/>
</dbReference>
<dbReference type="AlphaFoldDB" id="A0A017T2P9"/>
<proteinExistence type="predicted"/>
<sequence length="53" mass="5927">MDQKKDITPEIEKPVDPTQKIEVDELDDLDLAKVSGGVKEYQDSNTNCGLICF</sequence>
<evidence type="ECO:0000313" key="2">
    <source>
        <dbReference type="Proteomes" id="UP000019678"/>
    </source>
</evidence>
<comment type="caution">
    <text evidence="1">The sequence shown here is derived from an EMBL/GenBank/DDBJ whole genome shotgun (WGS) entry which is preliminary data.</text>
</comment>
<accession>A0A017T2P9</accession>
<dbReference type="RefSeq" id="WP_156041206.1">
    <property type="nucleotide sequence ID" value="NZ_ASRX01000051.1"/>
</dbReference>
<gene>
    <name evidence="1" type="ORF">CAP_6209</name>
</gene>
<dbReference type="EMBL" id="ASRX01000051">
    <property type="protein sequence ID" value="EYF03095.1"/>
    <property type="molecule type" value="Genomic_DNA"/>
</dbReference>
<organism evidence="1 2">
    <name type="scientific">Chondromyces apiculatus DSM 436</name>
    <dbReference type="NCBI Taxonomy" id="1192034"/>
    <lineage>
        <taxon>Bacteria</taxon>
        <taxon>Pseudomonadati</taxon>
        <taxon>Myxococcota</taxon>
        <taxon>Polyangia</taxon>
        <taxon>Polyangiales</taxon>
        <taxon>Polyangiaceae</taxon>
        <taxon>Chondromyces</taxon>
    </lineage>
</organism>
<reference evidence="1 2" key="1">
    <citation type="submission" date="2013-05" db="EMBL/GenBank/DDBJ databases">
        <title>Genome assembly of Chondromyces apiculatus DSM 436.</title>
        <authorList>
            <person name="Sharma G."/>
            <person name="Khatri I."/>
            <person name="Kaur C."/>
            <person name="Mayilraj S."/>
            <person name="Subramanian S."/>
        </authorList>
    </citation>
    <scope>NUCLEOTIDE SEQUENCE [LARGE SCALE GENOMIC DNA]</scope>
    <source>
        <strain evidence="1 2">DSM 436</strain>
    </source>
</reference>
<name>A0A017T2P9_9BACT</name>
<protein>
    <submittedName>
        <fullName evidence="1">Uncharacterized protein</fullName>
    </submittedName>
</protein>
<keyword evidence="2" id="KW-1185">Reference proteome</keyword>
<evidence type="ECO:0000313" key="1">
    <source>
        <dbReference type="EMBL" id="EYF03095.1"/>
    </source>
</evidence>